<dbReference type="Proteomes" id="UP000095282">
    <property type="component" value="Unplaced"/>
</dbReference>
<dbReference type="AlphaFoldDB" id="A0A1I7U7M4"/>
<dbReference type="WBParaSite" id="Csp11.Scaffold629.g15669.t1">
    <property type="protein sequence ID" value="Csp11.Scaffold629.g15669.t1"/>
    <property type="gene ID" value="Csp11.Scaffold629.g15669"/>
</dbReference>
<proteinExistence type="predicted"/>
<organism evidence="1 2">
    <name type="scientific">Caenorhabditis tropicalis</name>
    <dbReference type="NCBI Taxonomy" id="1561998"/>
    <lineage>
        <taxon>Eukaryota</taxon>
        <taxon>Metazoa</taxon>
        <taxon>Ecdysozoa</taxon>
        <taxon>Nematoda</taxon>
        <taxon>Chromadorea</taxon>
        <taxon>Rhabditida</taxon>
        <taxon>Rhabditina</taxon>
        <taxon>Rhabditomorpha</taxon>
        <taxon>Rhabditoidea</taxon>
        <taxon>Rhabditidae</taxon>
        <taxon>Peloderinae</taxon>
        <taxon>Caenorhabditis</taxon>
    </lineage>
</organism>
<evidence type="ECO:0000313" key="2">
    <source>
        <dbReference type="WBParaSite" id="Csp11.Scaffold629.g15669.t1"/>
    </source>
</evidence>
<accession>A0A1I7U7M4</accession>
<protein>
    <submittedName>
        <fullName evidence="2">FTH domain-containing protein</fullName>
    </submittedName>
</protein>
<keyword evidence="1" id="KW-1185">Reference proteome</keyword>
<sequence length="265" mass="31153">MQMCTIRPSSQIVFSLHEFFMCKIGTLDFEVCGGCVLNEKQNYILRKPCSSLHRPKCDESTIRSFIERLVKVYHKPIITIRFSDPFRDVFAIELIRLLNNGPLRNVKYDICHSSPESYRTVFNEAATLDTLEIKLKRLLSFQSSPSVSLRLDHLQIRGSCHWIKLEDFMNCKSVTLNHFIKFDFKKIETERLNSFFKKLKESECRIEKFTYTVNSPVKMDRSIFSKIVEGLNDIHGSDSVEFIRRDQKKTRISWTEETLLMEPVY</sequence>
<evidence type="ECO:0000313" key="1">
    <source>
        <dbReference type="Proteomes" id="UP000095282"/>
    </source>
</evidence>
<name>A0A1I7U7M4_9PELO</name>
<reference evidence="2" key="1">
    <citation type="submission" date="2016-11" db="UniProtKB">
        <authorList>
            <consortium name="WormBaseParasite"/>
        </authorList>
    </citation>
    <scope>IDENTIFICATION</scope>
</reference>